<keyword evidence="5" id="KW-1185">Reference proteome</keyword>
<dbReference type="EMBL" id="QGQD01000063">
    <property type="protein sequence ID" value="TLC99869.1"/>
    <property type="molecule type" value="Genomic_DNA"/>
</dbReference>
<reference evidence="4 5" key="1">
    <citation type="journal article" date="2019" name="Anaerobe">
        <title>Detection of Robinsoniella peoriensis in multiple bone samples of a trauma patient.</title>
        <authorList>
            <person name="Schrottner P."/>
            <person name="Hartwich K."/>
            <person name="Bunk B."/>
            <person name="Schober I."/>
            <person name="Helbig S."/>
            <person name="Rudolph W.W."/>
            <person name="Gunzer F."/>
        </authorList>
    </citation>
    <scope>NUCLEOTIDE SEQUENCE [LARGE SCALE GENOMIC DNA]</scope>
    <source>
        <strain evidence="4 5">DSM 106044</strain>
    </source>
</reference>
<dbReference type="AlphaFoldDB" id="A0A4U8Q4V5"/>
<keyword evidence="3" id="KW-0732">Signal</keyword>
<dbReference type="Pfam" id="PF01473">
    <property type="entry name" value="Choline_bind_1"/>
    <property type="match status" value="1"/>
</dbReference>
<dbReference type="InterPro" id="IPR018337">
    <property type="entry name" value="Cell_wall/Cho-bd_repeat"/>
</dbReference>
<dbReference type="Pfam" id="PF19127">
    <property type="entry name" value="Choline_bind_3"/>
    <property type="match status" value="5"/>
</dbReference>
<sequence precursor="true">MNKKKSGITCLLVLLICLLIPMTASAASKKNGWYQKGSKWYYAKNGKNETGWKKYQGKKFYLQKDKNGRMATGWCKIGSKWYYFEPTKSPVGAMRTGWLNVGGKKYYLGKKGVMYTGKRKIGKNRYQFAVSGELVRKLKNPQWRTNSKGKWYDNGDGTYPKFTWMTIGGKRYYFDRNGYVITGWQEINSKYYYMGTDGAMHANKWITTNGRKFYVQSDGTMATCKWVGKKYVGADGYWIKKYQSASNKGKDGWTGDNSTVRFKKNNAAVVNWRYFKNGRKLRGWNLIGGKYYYFENDGYMRIGWLKRGSSMYFMSTSKSGNIGAAVKGWMKIDGKLYYFFPTGKMARNQTLLASDKKYYTFDNNGVCVKVS</sequence>
<evidence type="ECO:0000313" key="4">
    <source>
        <dbReference type="EMBL" id="TLC99869.1"/>
    </source>
</evidence>
<dbReference type="STRING" id="180332.GCA_000797495_00685"/>
<feature type="repeat" description="Cell wall-binding" evidence="2">
    <location>
        <begin position="95"/>
        <end position="114"/>
    </location>
</feature>
<name>A0A4U8Q4V5_9FIRM</name>
<evidence type="ECO:0000313" key="5">
    <source>
        <dbReference type="Proteomes" id="UP000306509"/>
    </source>
</evidence>
<evidence type="ECO:0000256" key="3">
    <source>
        <dbReference type="SAM" id="SignalP"/>
    </source>
</evidence>
<feature type="repeat" description="Cell wall-binding" evidence="2">
    <location>
        <begin position="326"/>
        <end position="345"/>
    </location>
</feature>
<protein>
    <submittedName>
        <fullName evidence="4">Toxin A</fullName>
    </submittedName>
</protein>
<feature type="repeat" description="Cell wall-binding" evidence="2">
    <location>
        <begin position="181"/>
        <end position="200"/>
    </location>
</feature>
<comment type="caution">
    <text evidence="4">The sequence shown here is derived from an EMBL/GenBank/DDBJ whole genome shotgun (WGS) entry which is preliminary data.</text>
</comment>
<dbReference type="RefSeq" id="WP_138003019.1">
    <property type="nucleotide sequence ID" value="NZ_QGQD01000063.1"/>
</dbReference>
<evidence type="ECO:0000256" key="2">
    <source>
        <dbReference type="PROSITE-ProRule" id="PRU00591"/>
    </source>
</evidence>
<feature type="signal peptide" evidence="3">
    <location>
        <begin position="1"/>
        <end position="26"/>
    </location>
</feature>
<feature type="chain" id="PRO_5020530353" evidence="3">
    <location>
        <begin position="27"/>
        <end position="371"/>
    </location>
</feature>
<gene>
    <name evidence="4" type="primary">toxA_7</name>
    <name evidence="4" type="ORF">DSM106044_03301</name>
</gene>
<keyword evidence="1" id="KW-0677">Repeat</keyword>
<proteinExistence type="predicted"/>
<dbReference type="Gene3D" id="2.10.270.10">
    <property type="entry name" value="Cholin Binding"/>
    <property type="match status" value="5"/>
</dbReference>
<dbReference type="SUPFAM" id="SSF69360">
    <property type="entry name" value="Cell wall binding repeat"/>
    <property type="match status" value="2"/>
</dbReference>
<accession>A0A4U8Q4V5</accession>
<dbReference type="Proteomes" id="UP000306509">
    <property type="component" value="Unassembled WGS sequence"/>
</dbReference>
<feature type="repeat" description="Cell wall-binding" evidence="2">
    <location>
        <begin position="281"/>
        <end position="300"/>
    </location>
</feature>
<organism evidence="4 5">
    <name type="scientific">Robinsoniella peoriensis</name>
    <dbReference type="NCBI Taxonomy" id="180332"/>
    <lineage>
        <taxon>Bacteria</taxon>
        <taxon>Bacillati</taxon>
        <taxon>Bacillota</taxon>
        <taxon>Clostridia</taxon>
        <taxon>Lachnospirales</taxon>
        <taxon>Lachnospiraceae</taxon>
        <taxon>Robinsoniella</taxon>
    </lineage>
</organism>
<evidence type="ECO:0000256" key="1">
    <source>
        <dbReference type="ARBA" id="ARBA00022737"/>
    </source>
</evidence>
<dbReference type="PROSITE" id="PS51170">
    <property type="entry name" value="CW"/>
    <property type="match status" value="4"/>
</dbReference>